<dbReference type="STRING" id="1432141.A0A015LLY5"/>
<name>A0A015LLY5_RHIIW</name>
<dbReference type="SUPFAM" id="SSF81383">
    <property type="entry name" value="F-box domain"/>
    <property type="match status" value="1"/>
</dbReference>
<evidence type="ECO:0000259" key="1">
    <source>
        <dbReference type="PROSITE" id="PS50181"/>
    </source>
</evidence>
<feature type="domain" description="F-box" evidence="1">
    <location>
        <begin position="22"/>
        <end position="68"/>
    </location>
</feature>
<dbReference type="EMBL" id="JEMT01013904">
    <property type="protein sequence ID" value="EXX73681.1"/>
    <property type="molecule type" value="Genomic_DNA"/>
</dbReference>
<dbReference type="Proteomes" id="UP000022910">
    <property type="component" value="Unassembled WGS sequence"/>
</dbReference>
<sequence length="458" mass="54341">MEIVPLISTHENTTAAPFSGACTSLIHMPLDIFIEICNHLPPYDLHTLTYVCRQFHYWLNSTTSYITRDIWNYSRLNLDEHMKLDPPEGMDEITFIKLSLIEKKCQICKNDQEIPKIYWVFRVRLCTKCFRTRVTIADTIPVWPRDAIDLSLILPYEYLVTSRNIKKCVYWNSELISTLQECLLIPDKEIGDWIFHKQTITNKKIEDSLKRTKNDENRINWLLKKKKDYLDQIVKTLESIKDDTGKKIYIKKHILSQPIYKKAHSTLNTPFMDTGPWPNLLEKLKNEYYENIIIKQRRKSIIYRIIKLLTYRKLSNTKGEIFINDPILDYLEWCPTFIKPPVKLNDVDDVIRRIRVEARDYLKKKLYRRRVSFLTIEGCIKLLTQCKTCAPLFKCKLCWGSRRKSYNSYDEVNRHLACQGTHNLYYSDINDSLIEVDHENVKKLISIWLSKIVLKKTT</sequence>
<protein>
    <recommendedName>
        <fullName evidence="1">F-box domain-containing protein</fullName>
    </recommendedName>
</protein>
<reference evidence="2 3" key="1">
    <citation type="submission" date="2014-02" db="EMBL/GenBank/DDBJ databases">
        <title>Single nucleus genome sequencing reveals high similarity among nuclei of an endomycorrhizal fungus.</title>
        <authorList>
            <person name="Lin K."/>
            <person name="Geurts R."/>
            <person name="Zhang Z."/>
            <person name="Limpens E."/>
            <person name="Saunders D.G."/>
            <person name="Mu D."/>
            <person name="Pang E."/>
            <person name="Cao H."/>
            <person name="Cha H."/>
            <person name="Lin T."/>
            <person name="Zhou Q."/>
            <person name="Shang Y."/>
            <person name="Li Y."/>
            <person name="Ivanov S."/>
            <person name="Sharma T."/>
            <person name="Velzen R.V."/>
            <person name="Ruijter N.D."/>
            <person name="Aanen D.K."/>
            <person name="Win J."/>
            <person name="Kamoun S."/>
            <person name="Bisseling T."/>
            <person name="Huang S."/>
        </authorList>
    </citation>
    <scope>NUCLEOTIDE SEQUENCE [LARGE SCALE GENOMIC DNA]</scope>
    <source>
        <strain evidence="3">DAOM197198w</strain>
    </source>
</reference>
<keyword evidence="3" id="KW-1185">Reference proteome</keyword>
<dbReference type="AlphaFoldDB" id="A0A015LLY5"/>
<dbReference type="Pfam" id="PF00646">
    <property type="entry name" value="F-box"/>
    <property type="match status" value="1"/>
</dbReference>
<dbReference type="SMART" id="SM00256">
    <property type="entry name" value="FBOX"/>
    <property type="match status" value="1"/>
</dbReference>
<accession>A0A015LLY5</accession>
<dbReference type="HOGENOM" id="CLU_021113_0_0_1"/>
<evidence type="ECO:0000313" key="2">
    <source>
        <dbReference type="EMBL" id="EXX73681.1"/>
    </source>
</evidence>
<dbReference type="SMR" id="A0A015LLY5"/>
<gene>
    <name evidence="2" type="ORF">RirG_058140</name>
</gene>
<evidence type="ECO:0000313" key="3">
    <source>
        <dbReference type="Proteomes" id="UP000022910"/>
    </source>
</evidence>
<comment type="caution">
    <text evidence="2">The sequence shown here is derived from an EMBL/GenBank/DDBJ whole genome shotgun (WGS) entry which is preliminary data.</text>
</comment>
<dbReference type="OrthoDB" id="2322499at2759"/>
<dbReference type="InterPro" id="IPR001810">
    <property type="entry name" value="F-box_dom"/>
</dbReference>
<proteinExistence type="predicted"/>
<dbReference type="PROSITE" id="PS50181">
    <property type="entry name" value="FBOX"/>
    <property type="match status" value="1"/>
</dbReference>
<dbReference type="CDD" id="cd09917">
    <property type="entry name" value="F-box_SF"/>
    <property type="match status" value="1"/>
</dbReference>
<dbReference type="InterPro" id="IPR036047">
    <property type="entry name" value="F-box-like_dom_sf"/>
</dbReference>
<organism evidence="2 3">
    <name type="scientific">Rhizophagus irregularis (strain DAOM 197198w)</name>
    <name type="common">Glomus intraradices</name>
    <dbReference type="NCBI Taxonomy" id="1432141"/>
    <lineage>
        <taxon>Eukaryota</taxon>
        <taxon>Fungi</taxon>
        <taxon>Fungi incertae sedis</taxon>
        <taxon>Mucoromycota</taxon>
        <taxon>Glomeromycotina</taxon>
        <taxon>Glomeromycetes</taxon>
        <taxon>Glomerales</taxon>
        <taxon>Glomeraceae</taxon>
        <taxon>Rhizophagus</taxon>
    </lineage>
</organism>